<keyword evidence="7" id="KW-0812">Transmembrane</keyword>
<dbReference type="SMART" id="SM00304">
    <property type="entry name" value="HAMP"/>
    <property type="match status" value="1"/>
</dbReference>
<dbReference type="CDD" id="cd06225">
    <property type="entry name" value="HAMP"/>
    <property type="match status" value="1"/>
</dbReference>
<dbReference type="Pfam" id="PF00672">
    <property type="entry name" value="HAMP"/>
    <property type="match status" value="1"/>
</dbReference>
<dbReference type="Gene3D" id="6.10.340.10">
    <property type="match status" value="1"/>
</dbReference>
<keyword evidence="10" id="KW-0067">ATP-binding</keyword>
<dbReference type="EMBL" id="AP023367">
    <property type="protein sequence ID" value="BCJ96802.1"/>
    <property type="molecule type" value="Genomic_DNA"/>
</dbReference>
<accession>A0A6S6RC52</accession>
<keyword evidence="13" id="KW-0472">Membrane</keyword>
<dbReference type="Gene3D" id="3.30.565.10">
    <property type="entry name" value="Histidine kinase-like ATPase, C-terminal domain"/>
    <property type="match status" value="1"/>
</dbReference>
<dbReference type="Pfam" id="PF00512">
    <property type="entry name" value="HisKA"/>
    <property type="match status" value="1"/>
</dbReference>
<evidence type="ECO:0000256" key="8">
    <source>
        <dbReference type="ARBA" id="ARBA00022741"/>
    </source>
</evidence>
<dbReference type="InterPro" id="IPR003594">
    <property type="entry name" value="HATPase_dom"/>
</dbReference>
<dbReference type="InterPro" id="IPR003660">
    <property type="entry name" value="HAMP_dom"/>
</dbReference>
<evidence type="ECO:0000256" key="11">
    <source>
        <dbReference type="ARBA" id="ARBA00022989"/>
    </source>
</evidence>
<evidence type="ECO:0000256" key="12">
    <source>
        <dbReference type="ARBA" id="ARBA00023012"/>
    </source>
</evidence>
<evidence type="ECO:0000256" key="4">
    <source>
        <dbReference type="ARBA" id="ARBA00022475"/>
    </source>
</evidence>
<dbReference type="InterPro" id="IPR036097">
    <property type="entry name" value="HisK_dim/P_sf"/>
</dbReference>
<keyword evidence="4" id="KW-1003">Cell membrane</keyword>
<reference evidence="14 15" key="1">
    <citation type="journal article" date="2016" name="Int. J. Syst. Evol. Microbiol.">
        <title>Descriptions of Anaerotaenia torta gen. nov., sp. nov. and Anaerocolumna cellulosilytica gen. nov., sp. nov. isolated from a methanogenic reactor of cattle waste.</title>
        <authorList>
            <person name="Uek A."/>
            <person name="Ohtaki Y."/>
            <person name="Kaku N."/>
            <person name="Ueki K."/>
        </authorList>
    </citation>
    <scope>NUCLEOTIDE SEQUENCE [LARGE SCALE GENOMIC DNA]</scope>
    <source>
        <strain evidence="14 15">SN021</strain>
    </source>
</reference>
<evidence type="ECO:0000256" key="1">
    <source>
        <dbReference type="ARBA" id="ARBA00000085"/>
    </source>
</evidence>
<dbReference type="GO" id="GO:0005886">
    <property type="term" value="C:plasma membrane"/>
    <property type="evidence" value="ECO:0007669"/>
    <property type="project" value="UniProtKB-SubCell"/>
</dbReference>
<dbReference type="Pfam" id="PF02518">
    <property type="entry name" value="HATPase_c"/>
    <property type="match status" value="1"/>
</dbReference>
<dbReference type="EC" id="2.7.13.3" evidence="3"/>
<name>A0A6S6RC52_9FIRM</name>
<dbReference type="RefSeq" id="WP_184092231.1">
    <property type="nucleotide sequence ID" value="NZ_AP023367.1"/>
</dbReference>
<sequence length="461" mass="52333">MKFRTFITTLILFLIILFGSLFFISYSMFRTDMNNIKERGLSEHYFINSAYGKDLKAIIDRGNTYEDSIEPLYEIYADFYKRQGVSLEVIYQGRVLLTNFGDKEMQVETTNPGIRKVSFLQKGDATYIRVMGDIPGTDNQYGLIYLHDITGNLKAWEQRQRILLLIGVISSTVLAISLQILLNRIFQPLLMVASATQKIAAGHYEDRIRLKGRNELTEMAENFNHMAEEIQLRITQLAEASKQKQQFVDNFAHEIRTPLTSVFGFAEYIQKSPIDNEEKIKAAGIIMTESKHMLNISNRLLEMAVLRNIEISGERIEVEQLFDNTRNYMSDKLKVADITLTLSNNIDYFYGDMDLLESLLINLTDNAIKASSPGDSITWETRMEAGKKVLLVKDKGTGIPPEAVGKLTEPFYRVDKSRSREYGGVGLGLSICGFIAELHNAELIFDSNPQEGTTVKLIFTG</sequence>
<dbReference type="PROSITE" id="PS50109">
    <property type="entry name" value="HIS_KIN"/>
    <property type="match status" value="1"/>
</dbReference>
<dbReference type="Gene3D" id="1.10.287.130">
    <property type="match status" value="1"/>
</dbReference>
<evidence type="ECO:0000256" key="6">
    <source>
        <dbReference type="ARBA" id="ARBA00022679"/>
    </source>
</evidence>
<comment type="subcellular location">
    <subcellularLocation>
        <location evidence="2">Cell membrane</location>
        <topology evidence="2">Multi-pass membrane protein</topology>
    </subcellularLocation>
</comment>
<proteinExistence type="predicted"/>
<evidence type="ECO:0000256" key="7">
    <source>
        <dbReference type="ARBA" id="ARBA00022692"/>
    </source>
</evidence>
<evidence type="ECO:0000256" key="10">
    <source>
        <dbReference type="ARBA" id="ARBA00022840"/>
    </source>
</evidence>
<dbReference type="CDD" id="cd00075">
    <property type="entry name" value="HATPase"/>
    <property type="match status" value="1"/>
</dbReference>
<keyword evidence="9 14" id="KW-0418">Kinase</keyword>
<evidence type="ECO:0000256" key="3">
    <source>
        <dbReference type="ARBA" id="ARBA00012438"/>
    </source>
</evidence>
<dbReference type="SUPFAM" id="SSF158472">
    <property type="entry name" value="HAMP domain-like"/>
    <property type="match status" value="1"/>
</dbReference>
<dbReference type="PROSITE" id="PS50885">
    <property type="entry name" value="HAMP"/>
    <property type="match status" value="1"/>
</dbReference>
<comment type="catalytic activity">
    <reaction evidence="1">
        <text>ATP + protein L-histidine = ADP + protein N-phospho-L-histidine.</text>
        <dbReference type="EC" id="2.7.13.3"/>
    </reaction>
</comment>
<dbReference type="PANTHER" id="PTHR45528:SF1">
    <property type="entry name" value="SENSOR HISTIDINE KINASE CPXA"/>
    <property type="match status" value="1"/>
</dbReference>
<dbReference type="SUPFAM" id="SSF47384">
    <property type="entry name" value="Homodimeric domain of signal transducing histidine kinase"/>
    <property type="match status" value="1"/>
</dbReference>
<dbReference type="SMART" id="SM00387">
    <property type="entry name" value="HATPase_c"/>
    <property type="match status" value="1"/>
</dbReference>
<keyword evidence="6" id="KW-0808">Transferase</keyword>
<gene>
    <name evidence="14" type="primary">phoR_2</name>
    <name evidence="14" type="ORF">acsn021_43710</name>
</gene>
<keyword evidence="12" id="KW-0902">Two-component regulatory system</keyword>
<keyword evidence="11" id="KW-1133">Transmembrane helix</keyword>
<keyword evidence="5" id="KW-0597">Phosphoprotein</keyword>
<dbReference type="InterPro" id="IPR036890">
    <property type="entry name" value="HATPase_C_sf"/>
</dbReference>
<dbReference type="InterPro" id="IPR005467">
    <property type="entry name" value="His_kinase_dom"/>
</dbReference>
<organism evidence="14 15">
    <name type="scientific">Anaerocolumna cellulosilytica</name>
    <dbReference type="NCBI Taxonomy" id="433286"/>
    <lineage>
        <taxon>Bacteria</taxon>
        <taxon>Bacillati</taxon>
        <taxon>Bacillota</taxon>
        <taxon>Clostridia</taxon>
        <taxon>Lachnospirales</taxon>
        <taxon>Lachnospiraceae</taxon>
        <taxon>Anaerocolumna</taxon>
    </lineage>
</organism>
<protein>
    <recommendedName>
        <fullName evidence="3">histidine kinase</fullName>
        <ecNumber evidence="3">2.7.13.3</ecNumber>
    </recommendedName>
</protein>
<dbReference type="GO" id="GO:0005524">
    <property type="term" value="F:ATP binding"/>
    <property type="evidence" value="ECO:0007669"/>
    <property type="project" value="UniProtKB-KW"/>
</dbReference>
<dbReference type="InterPro" id="IPR050398">
    <property type="entry name" value="HssS/ArlS-like"/>
</dbReference>
<evidence type="ECO:0000313" key="14">
    <source>
        <dbReference type="EMBL" id="BCJ96802.1"/>
    </source>
</evidence>
<dbReference type="AlphaFoldDB" id="A0A6S6RC52"/>
<keyword evidence="15" id="KW-1185">Reference proteome</keyword>
<evidence type="ECO:0000256" key="13">
    <source>
        <dbReference type="ARBA" id="ARBA00023136"/>
    </source>
</evidence>
<dbReference type="KEGG" id="acel:acsn021_43710"/>
<dbReference type="InterPro" id="IPR004358">
    <property type="entry name" value="Sig_transdc_His_kin-like_C"/>
</dbReference>
<dbReference type="InterPro" id="IPR003661">
    <property type="entry name" value="HisK_dim/P_dom"/>
</dbReference>
<dbReference type="PRINTS" id="PR00344">
    <property type="entry name" value="BCTRLSENSOR"/>
</dbReference>
<evidence type="ECO:0000313" key="15">
    <source>
        <dbReference type="Proteomes" id="UP000515561"/>
    </source>
</evidence>
<dbReference type="SUPFAM" id="SSF55874">
    <property type="entry name" value="ATPase domain of HSP90 chaperone/DNA topoisomerase II/histidine kinase"/>
    <property type="match status" value="1"/>
</dbReference>
<evidence type="ECO:0000256" key="9">
    <source>
        <dbReference type="ARBA" id="ARBA00022777"/>
    </source>
</evidence>
<dbReference type="Proteomes" id="UP000515561">
    <property type="component" value="Chromosome"/>
</dbReference>
<evidence type="ECO:0000256" key="5">
    <source>
        <dbReference type="ARBA" id="ARBA00022553"/>
    </source>
</evidence>
<dbReference type="PANTHER" id="PTHR45528">
    <property type="entry name" value="SENSOR HISTIDINE KINASE CPXA"/>
    <property type="match status" value="1"/>
</dbReference>
<keyword evidence="8" id="KW-0547">Nucleotide-binding</keyword>
<dbReference type="GO" id="GO:0000155">
    <property type="term" value="F:phosphorelay sensor kinase activity"/>
    <property type="evidence" value="ECO:0007669"/>
    <property type="project" value="InterPro"/>
</dbReference>
<dbReference type="CDD" id="cd00082">
    <property type="entry name" value="HisKA"/>
    <property type="match status" value="1"/>
</dbReference>
<dbReference type="SMART" id="SM00388">
    <property type="entry name" value="HisKA"/>
    <property type="match status" value="1"/>
</dbReference>
<evidence type="ECO:0000256" key="2">
    <source>
        <dbReference type="ARBA" id="ARBA00004651"/>
    </source>
</evidence>